<dbReference type="Proteomes" id="UP001519287">
    <property type="component" value="Unassembled WGS sequence"/>
</dbReference>
<accession>A0ABS4IPE8</accession>
<protein>
    <recommendedName>
        <fullName evidence="3">DUF4871 domain-containing protein</fullName>
    </recommendedName>
</protein>
<evidence type="ECO:0000313" key="1">
    <source>
        <dbReference type="EMBL" id="MBP1989434.1"/>
    </source>
</evidence>
<dbReference type="Pfam" id="PF16167">
    <property type="entry name" value="DUF4871"/>
    <property type="match status" value="1"/>
</dbReference>
<evidence type="ECO:0008006" key="3">
    <source>
        <dbReference type="Google" id="ProtNLM"/>
    </source>
</evidence>
<keyword evidence="2" id="KW-1185">Reference proteome</keyword>
<proteinExistence type="predicted"/>
<evidence type="ECO:0000313" key="2">
    <source>
        <dbReference type="Proteomes" id="UP001519287"/>
    </source>
</evidence>
<dbReference type="EMBL" id="JAGGLB010000002">
    <property type="protein sequence ID" value="MBP1989434.1"/>
    <property type="molecule type" value="Genomic_DNA"/>
</dbReference>
<dbReference type="RefSeq" id="WP_209970243.1">
    <property type="nucleotide sequence ID" value="NZ_JAGGLB010000002.1"/>
</dbReference>
<gene>
    <name evidence="1" type="ORF">J2Z66_001029</name>
</gene>
<comment type="caution">
    <text evidence="1">The sequence shown here is derived from an EMBL/GenBank/DDBJ whole genome shotgun (WGS) entry which is preliminary data.</text>
</comment>
<dbReference type="Gene3D" id="2.60.40.3830">
    <property type="match status" value="1"/>
</dbReference>
<sequence>MQRVSLAVFTFCLIIILIGCQEKQASEEISPYFISGNFRLQGIEGRIGVLTDGFVAGKGNKYMWHFWFNNEEEINREDFKVEGVELKTGKVEKVLVVGSGTDDQETVWKYEGKLGGPNNGADAHIPSSIEIPTPGLWRLDAYLGDVYFGSITILARGDS</sequence>
<organism evidence="1 2">
    <name type="scientific">Paenibacillus eucommiae</name>
    <dbReference type="NCBI Taxonomy" id="1355755"/>
    <lineage>
        <taxon>Bacteria</taxon>
        <taxon>Bacillati</taxon>
        <taxon>Bacillota</taxon>
        <taxon>Bacilli</taxon>
        <taxon>Bacillales</taxon>
        <taxon>Paenibacillaceae</taxon>
        <taxon>Paenibacillus</taxon>
    </lineage>
</organism>
<dbReference type="InterPro" id="IPR032366">
    <property type="entry name" value="DUF4871"/>
</dbReference>
<reference evidence="1 2" key="1">
    <citation type="submission" date="2021-03" db="EMBL/GenBank/DDBJ databases">
        <title>Genomic Encyclopedia of Type Strains, Phase IV (KMG-IV): sequencing the most valuable type-strain genomes for metagenomic binning, comparative biology and taxonomic classification.</title>
        <authorList>
            <person name="Goeker M."/>
        </authorList>
    </citation>
    <scope>NUCLEOTIDE SEQUENCE [LARGE SCALE GENOMIC DNA]</scope>
    <source>
        <strain evidence="1 2">DSM 26048</strain>
    </source>
</reference>
<dbReference type="PROSITE" id="PS51257">
    <property type="entry name" value="PROKAR_LIPOPROTEIN"/>
    <property type="match status" value="1"/>
</dbReference>
<name>A0ABS4IPE8_9BACL</name>